<sequence length="230" mass="24985">MRKTGGELTAFKIGKDSADSGMLRTTCVRHIAALGKVAQASRWHSHTSGTAPKSEGGVQYERPAGSRTQPSSVQSECMDPHSLDPSVPALWRQAASDVLLDELCIVVRPEETQSTHTPAAQLARYVRVCAPQDRGREGLSRSNLLDHCTCTARSLFATRFVRVSPATLAITVACDSRKPGINQSIIAANSMMRGHNPSYVQASHSVCDLKVRNPDQTIRKGTHRRVQTSV</sequence>
<dbReference type="AlphaFoldDB" id="A0A2H3J0A2"/>
<reference evidence="2 3" key="1">
    <citation type="journal article" date="2012" name="Science">
        <title>The Paleozoic origin of enzymatic lignin decomposition reconstructed from 31 fungal genomes.</title>
        <authorList>
            <person name="Floudas D."/>
            <person name="Binder M."/>
            <person name="Riley R."/>
            <person name="Barry K."/>
            <person name="Blanchette R.A."/>
            <person name="Henrissat B."/>
            <person name="Martinez A.T."/>
            <person name="Otillar R."/>
            <person name="Spatafora J.W."/>
            <person name="Yadav J.S."/>
            <person name="Aerts A."/>
            <person name="Benoit I."/>
            <person name="Boyd A."/>
            <person name="Carlson A."/>
            <person name="Copeland A."/>
            <person name="Coutinho P.M."/>
            <person name="de Vries R.P."/>
            <person name="Ferreira P."/>
            <person name="Findley K."/>
            <person name="Foster B."/>
            <person name="Gaskell J."/>
            <person name="Glotzer D."/>
            <person name="Gorecki P."/>
            <person name="Heitman J."/>
            <person name="Hesse C."/>
            <person name="Hori C."/>
            <person name="Igarashi K."/>
            <person name="Jurgens J.A."/>
            <person name="Kallen N."/>
            <person name="Kersten P."/>
            <person name="Kohler A."/>
            <person name="Kuees U."/>
            <person name="Kumar T.K.A."/>
            <person name="Kuo A."/>
            <person name="LaButti K."/>
            <person name="Larrondo L.F."/>
            <person name="Lindquist E."/>
            <person name="Ling A."/>
            <person name="Lombard V."/>
            <person name="Lucas S."/>
            <person name="Lundell T."/>
            <person name="Martin R."/>
            <person name="McLaughlin D.J."/>
            <person name="Morgenstern I."/>
            <person name="Morin E."/>
            <person name="Murat C."/>
            <person name="Nagy L.G."/>
            <person name="Nolan M."/>
            <person name="Ohm R.A."/>
            <person name="Patyshakuliyeva A."/>
            <person name="Rokas A."/>
            <person name="Ruiz-Duenas F.J."/>
            <person name="Sabat G."/>
            <person name="Salamov A."/>
            <person name="Samejima M."/>
            <person name="Schmutz J."/>
            <person name="Slot J.C."/>
            <person name="St John F."/>
            <person name="Stenlid J."/>
            <person name="Sun H."/>
            <person name="Sun S."/>
            <person name="Syed K."/>
            <person name="Tsang A."/>
            <person name="Wiebenga A."/>
            <person name="Young D."/>
            <person name="Pisabarro A."/>
            <person name="Eastwood D.C."/>
            <person name="Martin F."/>
            <person name="Cullen D."/>
            <person name="Grigoriev I.V."/>
            <person name="Hibbett D.S."/>
        </authorList>
    </citation>
    <scope>NUCLEOTIDE SEQUENCE [LARGE SCALE GENOMIC DNA]</scope>
    <source>
        <strain evidence="2 3">MD-104</strain>
    </source>
</reference>
<gene>
    <name evidence="2" type="ORF">WOLCODRAFT_145804</name>
</gene>
<protein>
    <submittedName>
        <fullName evidence="2">Uncharacterized protein</fullName>
    </submittedName>
</protein>
<proteinExistence type="predicted"/>
<organism evidence="2 3">
    <name type="scientific">Wolfiporia cocos (strain MD-104)</name>
    <name type="common">Brown rot fungus</name>
    <dbReference type="NCBI Taxonomy" id="742152"/>
    <lineage>
        <taxon>Eukaryota</taxon>
        <taxon>Fungi</taxon>
        <taxon>Dikarya</taxon>
        <taxon>Basidiomycota</taxon>
        <taxon>Agaricomycotina</taxon>
        <taxon>Agaricomycetes</taxon>
        <taxon>Polyporales</taxon>
        <taxon>Phaeolaceae</taxon>
        <taxon>Wolfiporia</taxon>
    </lineage>
</organism>
<feature type="region of interest" description="Disordered" evidence="1">
    <location>
        <begin position="39"/>
        <end position="81"/>
    </location>
</feature>
<accession>A0A2H3J0A2</accession>
<evidence type="ECO:0000313" key="2">
    <source>
        <dbReference type="EMBL" id="PCH35401.1"/>
    </source>
</evidence>
<dbReference type="Proteomes" id="UP000218811">
    <property type="component" value="Unassembled WGS sequence"/>
</dbReference>
<evidence type="ECO:0000313" key="3">
    <source>
        <dbReference type="Proteomes" id="UP000218811"/>
    </source>
</evidence>
<keyword evidence="3" id="KW-1185">Reference proteome</keyword>
<feature type="compositionally biased region" description="Polar residues" evidence="1">
    <location>
        <begin position="66"/>
        <end position="75"/>
    </location>
</feature>
<evidence type="ECO:0000256" key="1">
    <source>
        <dbReference type="SAM" id="MobiDB-lite"/>
    </source>
</evidence>
<dbReference type="EMBL" id="KB467843">
    <property type="protein sequence ID" value="PCH35401.1"/>
    <property type="molecule type" value="Genomic_DNA"/>
</dbReference>
<name>A0A2H3J0A2_WOLCO</name>